<dbReference type="FunFam" id="3.40.50.300:FF:000019">
    <property type="entry name" value="Translation initiation factor IF-2"/>
    <property type="match status" value="1"/>
</dbReference>
<dbReference type="Pfam" id="PF04760">
    <property type="entry name" value="IF2_N"/>
    <property type="match status" value="2"/>
</dbReference>
<keyword evidence="7 8" id="KW-0342">GTP-binding</keyword>
<dbReference type="PANTHER" id="PTHR43381">
    <property type="entry name" value="TRANSLATION INITIATION FACTOR IF-2-RELATED"/>
    <property type="match status" value="1"/>
</dbReference>
<evidence type="ECO:0000256" key="8">
    <source>
        <dbReference type="HAMAP-Rule" id="MF_00100"/>
    </source>
</evidence>
<evidence type="ECO:0000256" key="1">
    <source>
        <dbReference type="ARBA" id="ARBA00007733"/>
    </source>
</evidence>
<dbReference type="Pfam" id="PF08364">
    <property type="entry name" value="IF2_assoc"/>
    <property type="match status" value="1"/>
</dbReference>
<dbReference type="FunFam" id="2.40.30.10:FF:000007">
    <property type="entry name" value="Translation initiation factor IF-2"/>
    <property type="match status" value="1"/>
</dbReference>
<dbReference type="CDD" id="cd01887">
    <property type="entry name" value="IF2_eIF5B"/>
    <property type="match status" value="1"/>
</dbReference>
<dbReference type="CDD" id="cd03692">
    <property type="entry name" value="mtIF2_IVc"/>
    <property type="match status" value="1"/>
</dbReference>
<reference evidence="12" key="1">
    <citation type="submission" date="2019-06" db="EMBL/GenBank/DDBJ databases">
        <title>Complete genome sequence of Methylogaea oryzae strain JCM16910.</title>
        <authorList>
            <person name="Asakawa S."/>
        </authorList>
    </citation>
    <scope>NUCLEOTIDE SEQUENCE</scope>
    <source>
        <strain evidence="12">E10</strain>
    </source>
</reference>
<evidence type="ECO:0000256" key="2">
    <source>
        <dbReference type="ARBA" id="ARBA00020675"/>
    </source>
</evidence>
<dbReference type="GO" id="GO:0005525">
    <property type="term" value="F:GTP binding"/>
    <property type="evidence" value="ECO:0007669"/>
    <property type="project" value="UniProtKB-KW"/>
</dbReference>
<dbReference type="InterPro" id="IPR044145">
    <property type="entry name" value="IF2_II"/>
</dbReference>
<dbReference type="EMBL" id="AP019782">
    <property type="protein sequence ID" value="BBL70678.1"/>
    <property type="molecule type" value="Genomic_DNA"/>
</dbReference>
<proteinExistence type="inferred from homology"/>
<dbReference type="InterPro" id="IPR006847">
    <property type="entry name" value="IF2_N"/>
</dbReference>
<evidence type="ECO:0000256" key="6">
    <source>
        <dbReference type="ARBA" id="ARBA00022917"/>
    </source>
</evidence>
<dbReference type="InterPro" id="IPR023115">
    <property type="entry name" value="TIF_IF2_dom3"/>
</dbReference>
<feature type="compositionally biased region" description="Basic and acidic residues" evidence="10">
    <location>
        <begin position="103"/>
        <end position="144"/>
    </location>
</feature>
<evidence type="ECO:0000256" key="7">
    <source>
        <dbReference type="ARBA" id="ARBA00023134"/>
    </source>
</evidence>
<feature type="binding site" evidence="8">
    <location>
        <begin position="412"/>
        <end position="416"/>
    </location>
    <ligand>
        <name>GTP</name>
        <dbReference type="ChEBI" id="CHEBI:37565"/>
    </ligand>
</feature>
<comment type="function">
    <text evidence="8 9">One of the essential components for the initiation of protein synthesis. Protects formylmethionyl-tRNA from spontaneous hydrolysis and promotes its binding to the 30S ribosomal subunits. Also involved in the hydrolysis of GTP during the formation of the 70S ribosomal complex.</text>
</comment>
<evidence type="ECO:0000313" key="12">
    <source>
        <dbReference type="EMBL" id="BBL70678.1"/>
    </source>
</evidence>
<feature type="region of interest" description="Disordered" evidence="10">
    <location>
        <begin position="103"/>
        <end position="265"/>
    </location>
</feature>
<evidence type="ECO:0000313" key="13">
    <source>
        <dbReference type="Proteomes" id="UP000824988"/>
    </source>
</evidence>
<feature type="binding site" evidence="8">
    <location>
        <begin position="366"/>
        <end position="373"/>
    </location>
    <ligand>
        <name>GTP</name>
        <dbReference type="ChEBI" id="CHEBI:37565"/>
    </ligand>
</feature>
<dbReference type="PANTHER" id="PTHR43381:SF5">
    <property type="entry name" value="TR-TYPE G DOMAIN-CONTAINING PROTEIN"/>
    <property type="match status" value="1"/>
</dbReference>
<evidence type="ECO:0000256" key="3">
    <source>
        <dbReference type="ARBA" id="ARBA00022490"/>
    </source>
</evidence>
<dbReference type="InterPro" id="IPR013575">
    <property type="entry name" value="IF2_assoc_dom_bac"/>
</dbReference>
<dbReference type="AlphaFoldDB" id="A0A8D5AGS0"/>
<protein>
    <recommendedName>
        <fullName evidence="2 8">Translation initiation factor IF-2</fullName>
    </recommendedName>
</protein>
<feature type="compositionally biased region" description="Basic and acidic residues" evidence="10">
    <location>
        <begin position="205"/>
        <end position="236"/>
    </location>
</feature>
<comment type="subcellular location">
    <subcellularLocation>
        <location evidence="8">Cytoplasm</location>
    </subcellularLocation>
</comment>
<dbReference type="GO" id="GO:0003743">
    <property type="term" value="F:translation initiation factor activity"/>
    <property type="evidence" value="ECO:0007669"/>
    <property type="project" value="UniProtKB-UniRule"/>
</dbReference>
<sequence>MSNLTVRQLAEVVGIPVDRLLTQLEEAGLPKSGADDELADAEKMQLLSYLRQSHGKGQAVVAEPKKVTLKRRTVSELKQGGAPGQGAKVVSVEVRKQRTYVKRSELPESGDKLAEIEKAQQELEEKQRALEAEAQEAQRRREQEAAAAAAKKAEEAAAQSEAASKAEEVAPPVVETPPVEPVAPPPPAAAPPKVSQPAPAPAAPKEADPRKSEPARPGKKKPAEYGKSRVELRESESALLASKRAGLKKKKGRGSDAGLPEQRHGFERPTAPMVHEVNVPEAITVADLAQRMSVKGVEVVKALLKMGVMATINQTIDQDTAAIVVTEMGHVPKLQSEDDLEAEIFAGVEEADAEQLPRAPVVTIMGHVDHGKTSLLDYIRKSRVAAGEAGGITQHIGAYQVKTDHGAVTFLDTPGHAAFTAMRARGAKITDIVVLVVAADDGVMPQTKEAVEHARAAGVPLVVALNKMDKQGADPDRVKQELVALEVVPEEWGGDTQFVPVSAKTGSGVPDLIEAILIQSEVLELKAPVSVAAGGVVLESKLEKGRGPVADVLVQRGLLKKGDFVLCGKEFGRVRAMFDENGKPAKDAGPCVPVEILGLSGAPNAGDEFVVVADERKAREIATQREERSRASALAAQQAAKLGDVFERLEASAGSVDLNLIVKADVQGSLEALRGALSELSGAKVRVRVISGGVGGITESDANLALASNAIVIGFNVRADAGARKLIEEKGIDLHYYSVIYHAIDEIKKAITGLMAPEYKEQIVGIAEVREVFRHPKFGDIAGCLVLEGYVKRSLPIRVLRNNVVIFEGQLESLRRFKDDVNEVKSGMECGIGVKDYNNVKAGDQIEVFERIEVTPTQ</sequence>
<dbReference type="NCBIfam" id="TIGR00487">
    <property type="entry name" value="IF-2"/>
    <property type="match status" value="1"/>
</dbReference>
<dbReference type="CDD" id="cd03702">
    <property type="entry name" value="IF2_mtIF2_II"/>
    <property type="match status" value="1"/>
</dbReference>
<keyword evidence="4 8" id="KW-0396">Initiation factor</keyword>
<keyword evidence="13" id="KW-1185">Reference proteome</keyword>
<dbReference type="FunFam" id="3.40.50.10050:FF:000001">
    <property type="entry name" value="Translation initiation factor IF-2"/>
    <property type="match status" value="1"/>
</dbReference>
<dbReference type="FunFam" id="2.40.30.10:FF:000008">
    <property type="entry name" value="Translation initiation factor IF-2"/>
    <property type="match status" value="1"/>
</dbReference>
<dbReference type="InterPro" id="IPR000795">
    <property type="entry name" value="T_Tr_GTP-bd_dom"/>
</dbReference>
<evidence type="ECO:0000259" key="11">
    <source>
        <dbReference type="PROSITE" id="PS51722"/>
    </source>
</evidence>
<dbReference type="RefSeq" id="WP_221048583.1">
    <property type="nucleotide sequence ID" value="NZ_AP019782.1"/>
</dbReference>
<organism evidence="12 13">
    <name type="scientific">Methylogaea oryzae</name>
    <dbReference type="NCBI Taxonomy" id="1295382"/>
    <lineage>
        <taxon>Bacteria</taxon>
        <taxon>Pseudomonadati</taxon>
        <taxon>Pseudomonadota</taxon>
        <taxon>Gammaproteobacteria</taxon>
        <taxon>Methylococcales</taxon>
        <taxon>Methylococcaceae</taxon>
        <taxon>Methylogaea</taxon>
    </lineage>
</organism>
<dbReference type="PROSITE" id="PS51722">
    <property type="entry name" value="G_TR_2"/>
    <property type="match status" value="1"/>
</dbReference>
<keyword evidence="5 8" id="KW-0547">Nucleotide-binding</keyword>
<dbReference type="KEGG" id="moz:MoryE10_12840"/>
<evidence type="ECO:0000256" key="5">
    <source>
        <dbReference type="ARBA" id="ARBA00022741"/>
    </source>
</evidence>
<feature type="compositionally biased region" description="Low complexity" evidence="10">
    <location>
        <begin position="145"/>
        <end position="173"/>
    </location>
</feature>
<accession>A0A8D5AGS0</accession>
<dbReference type="Pfam" id="PF11987">
    <property type="entry name" value="IF-2"/>
    <property type="match status" value="1"/>
</dbReference>
<dbReference type="PROSITE" id="PS01176">
    <property type="entry name" value="IF2"/>
    <property type="match status" value="1"/>
</dbReference>
<evidence type="ECO:0000256" key="9">
    <source>
        <dbReference type="RuleBase" id="RU000644"/>
    </source>
</evidence>
<gene>
    <name evidence="8 12" type="primary">infB</name>
    <name evidence="12" type="ORF">MoryE10_12840</name>
</gene>
<dbReference type="GO" id="GO:0005829">
    <property type="term" value="C:cytosol"/>
    <property type="evidence" value="ECO:0007669"/>
    <property type="project" value="TreeGrafter"/>
</dbReference>
<dbReference type="Pfam" id="PF22042">
    <property type="entry name" value="EF-G_D2"/>
    <property type="match status" value="1"/>
</dbReference>
<feature type="region of interest" description="G-domain" evidence="8">
    <location>
        <begin position="360"/>
        <end position="508"/>
    </location>
</feature>
<dbReference type="Pfam" id="PF00009">
    <property type="entry name" value="GTP_EFTU"/>
    <property type="match status" value="1"/>
</dbReference>
<dbReference type="InterPro" id="IPR015760">
    <property type="entry name" value="TIF_IF2"/>
</dbReference>
<dbReference type="HAMAP" id="MF_00100_B">
    <property type="entry name" value="IF_2_B"/>
    <property type="match status" value="1"/>
</dbReference>
<name>A0A8D5AGS0_9GAMM</name>
<keyword evidence="6 8" id="KW-0648">Protein biosynthesis</keyword>
<keyword evidence="3 8" id="KW-0963">Cytoplasm</keyword>
<evidence type="ECO:0000256" key="4">
    <source>
        <dbReference type="ARBA" id="ARBA00022540"/>
    </source>
</evidence>
<feature type="domain" description="Tr-type G" evidence="11">
    <location>
        <begin position="357"/>
        <end position="526"/>
    </location>
</feature>
<feature type="compositionally biased region" description="Pro residues" evidence="10">
    <location>
        <begin position="174"/>
        <end position="190"/>
    </location>
</feature>
<dbReference type="GO" id="GO:0003924">
    <property type="term" value="F:GTPase activity"/>
    <property type="evidence" value="ECO:0007669"/>
    <property type="project" value="UniProtKB-UniRule"/>
</dbReference>
<evidence type="ECO:0000256" key="10">
    <source>
        <dbReference type="SAM" id="MobiDB-lite"/>
    </source>
</evidence>
<dbReference type="InterPro" id="IPR053905">
    <property type="entry name" value="EF-G-like_DII"/>
</dbReference>
<comment type="similarity">
    <text evidence="1 8 9">Belongs to the TRAFAC class translation factor GTPase superfamily. Classic translation factor GTPase family. IF-2 subfamily.</text>
</comment>
<dbReference type="Proteomes" id="UP000824988">
    <property type="component" value="Chromosome"/>
</dbReference>
<dbReference type="InterPro" id="IPR000178">
    <property type="entry name" value="TF_IF2_bacterial-like"/>
</dbReference>
<dbReference type="NCBIfam" id="TIGR00231">
    <property type="entry name" value="small_GTP"/>
    <property type="match status" value="1"/>
</dbReference>
<feature type="binding site" evidence="8">
    <location>
        <begin position="466"/>
        <end position="469"/>
    </location>
    <ligand>
        <name>GTP</name>
        <dbReference type="ChEBI" id="CHEBI:37565"/>
    </ligand>
</feature>
<dbReference type="InterPro" id="IPR005225">
    <property type="entry name" value="Small_GTP-bd"/>
</dbReference>